<accession>A0ACC2U4L0</accession>
<sequence length="196" mass="21171">MILPVIKFDMFTLTPFLLLLWSTFPNLWLHVRNDNLDAPKSQNTESESNPGQNPLQTARLIGWESNNSLLIDEVAASPPGPKPLAAPQDSVSKLPVQDAGNFPKVPTPDTGGFTSEIDKFLPESYSKLPQSPGEGTEPKEAPNTQINKHKDSKSSHPKAASGKLLVPSTTLPSETPNANPPEPRKPNQVVKPGSVV</sequence>
<comment type="caution">
    <text evidence="1">The sequence shown here is derived from an EMBL/GenBank/DDBJ whole genome shotgun (WGS) entry which is preliminary data.</text>
</comment>
<keyword evidence="2" id="KW-1185">Reference proteome</keyword>
<reference evidence="1" key="1">
    <citation type="submission" date="2022-04" db="EMBL/GenBank/DDBJ databases">
        <title>Genome of the entomopathogenic fungus Entomophthora muscae.</title>
        <authorList>
            <person name="Elya C."/>
            <person name="Lovett B.R."/>
            <person name="Lee E."/>
            <person name="Macias A.M."/>
            <person name="Hajek A.E."/>
            <person name="De Bivort B.L."/>
            <person name="Kasson M.T."/>
            <person name="De Fine Licht H.H."/>
            <person name="Stajich J.E."/>
        </authorList>
    </citation>
    <scope>NUCLEOTIDE SEQUENCE</scope>
    <source>
        <strain evidence="1">Berkeley</strain>
    </source>
</reference>
<protein>
    <submittedName>
        <fullName evidence="1">Uncharacterized protein</fullName>
    </submittedName>
</protein>
<evidence type="ECO:0000313" key="1">
    <source>
        <dbReference type="EMBL" id="KAJ9081862.1"/>
    </source>
</evidence>
<dbReference type="EMBL" id="QTSX02001455">
    <property type="protein sequence ID" value="KAJ9081862.1"/>
    <property type="molecule type" value="Genomic_DNA"/>
</dbReference>
<gene>
    <name evidence="1" type="ORF">DSO57_1010532</name>
</gene>
<organism evidence="1 2">
    <name type="scientific">Entomophthora muscae</name>
    <dbReference type="NCBI Taxonomy" id="34485"/>
    <lineage>
        <taxon>Eukaryota</taxon>
        <taxon>Fungi</taxon>
        <taxon>Fungi incertae sedis</taxon>
        <taxon>Zoopagomycota</taxon>
        <taxon>Entomophthoromycotina</taxon>
        <taxon>Entomophthoromycetes</taxon>
        <taxon>Entomophthorales</taxon>
        <taxon>Entomophthoraceae</taxon>
        <taxon>Entomophthora</taxon>
    </lineage>
</organism>
<name>A0ACC2U4L0_9FUNG</name>
<evidence type="ECO:0000313" key="2">
    <source>
        <dbReference type="Proteomes" id="UP001165960"/>
    </source>
</evidence>
<proteinExistence type="predicted"/>
<dbReference type="Proteomes" id="UP001165960">
    <property type="component" value="Unassembled WGS sequence"/>
</dbReference>